<keyword evidence="14" id="KW-0393">Immunoglobulin domain</keyword>
<dbReference type="Gene3D" id="2.130.10.10">
    <property type="entry name" value="YVTN repeat-like/Quinoprotein amine dehydrogenase"/>
    <property type="match status" value="1"/>
</dbReference>
<dbReference type="GO" id="GO:0000122">
    <property type="term" value="P:negative regulation of transcription by RNA polymerase II"/>
    <property type="evidence" value="ECO:0007669"/>
    <property type="project" value="TreeGrafter"/>
</dbReference>
<dbReference type="InterPro" id="IPR036179">
    <property type="entry name" value="Ig-like_dom_sf"/>
</dbReference>
<dbReference type="GO" id="GO:0050772">
    <property type="term" value="P:positive regulation of axonogenesis"/>
    <property type="evidence" value="ECO:0007669"/>
    <property type="project" value="UniProtKB-ARBA"/>
</dbReference>
<feature type="region of interest" description="Disordered" evidence="18">
    <location>
        <begin position="136"/>
        <end position="185"/>
    </location>
</feature>
<feature type="compositionally biased region" description="Pro residues" evidence="18">
    <location>
        <begin position="46"/>
        <end position="65"/>
    </location>
</feature>
<dbReference type="InterPro" id="IPR027231">
    <property type="entry name" value="Semaphorin"/>
</dbReference>
<evidence type="ECO:0000256" key="4">
    <source>
        <dbReference type="ARBA" id="ARBA00022475"/>
    </source>
</evidence>
<comment type="caution">
    <text evidence="17">Lacks conserved residue(s) required for the propagation of feature annotation.</text>
</comment>
<feature type="compositionally biased region" description="Basic and acidic residues" evidence="18">
    <location>
        <begin position="1005"/>
        <end position="1020"/>
    </location>
</feature>
<dbReference type="Pfam" id="PF01403">
    <property type="entry name" value="Sema"/>
    <property type="match status" value="1"/>
</dbReference>
<keyword evidence="9" id="KW-0524">Neurogenesis</keyword>
<dbReference type="Gene3D" id="3.30.1680.10">
    <property type="entry name" value="ligand-binding face of the semaphorins, domain 2"/>
    <property type="match status" value="1"/>
</dbReference>
<protein>
    <recommendedName>
        <fullName evidence="16">Semaphorin-4D</fullName>
    </recommendedName>
</protein>
<dbReference type="InterPro" id="IPR007110">
    <property type="entry name" value="Ig-like_dom"/>
</dbReference>
<keyword evidence="7" id="KW-0732">Signal</keyword>
<dbReference type="Pfam" id="PF01437">
    <property type="entry name" value="PSI"/>
    <property type="match status" value="1"/>
</dbReference>
<evidence type="ECO:0000256" key="9">
    <source>
        <dbReference type="ARBA" id="ARBA00022902"/>
    </source>
</evidence>
<dbReference type="GO" id="GO:0007411">
    <property type="term" value="P:axon guidance"/>
    <property type="evidence" value="ECO:0007669"/>
    <property type="project" value="TreeGrafter"/>
</dbReference>
<keyword evidence="11 19" id="KW-0472">Membrane</keyword>
<sequence length="1042" mass="115617">MNRFYEVQNLPKNASAPRGAQTLSSDHMHPRAAGPRRPSERGPNRPADPAPPRPPPPPPPPPPFLRPRSPGRALPGRAARTRHARAKISEDSVLETTEGRFWRHRIQNFFAKPKGSTQFKNPVAFHVGGGDLARRLGNAGPRGSHRPPAPGCAAGHSPQALSSVRRDTHRGPQAHERLLPEPPVRRPRVRMRAPVGGLLAALAMLFGMAVAFAPKPRITWEHREVHLENFHEPGIFNYSVLLLSEDKTTLYVGAREAVFALSAHNISVKQHEAYWRVSEDKKAKCAEKGKSRQTECLNYIRVLQPLSAHALYVCGTNAFQPSCDHLNLTSFKFLGRSEDGKGRCPFDPAQSYTSVMVDGELYSGTSYNFLGSEPIISRNSSHSPLRTEYAIPWLNEPSFVFADVMRERPDGVDGGDDRVYFFFTEVSVEYEFVFKLMVPRVARVCKGDQGGLRTLQKKWTSFLKARLICSRPDSNLVFNVLQDVFVLRAQGLKEPVIYGVFTPQLNNVGLSAVCAYNLSTAEAVFSQGKYMQSTTVEQSHTKWVRYNGAVPTPRPGACINREARAANFSSSLSLPDKTLQFVKDHPLMDSSVTPIDNRPRLIRSDVNYTQIVVDRTQALDGTLYDVMFVGTDRGTLHKAVSLENEAHIIEETQLFQDSEPVQTLLLNSEQGGRFVYAGSSSGVVQAPVAFCEKHATCKDCVLARDPYCTWNRATEACVALQPTDSPSRDLIQQMSGDTSACPDETKSFRQHFFKHGGTAELKCSQKSNLARVVWTFQNNALEPKGPKYSLVGRKNLLIFNLSEGDSGVYQCLSEERVRNRTALQVVAKHVLEVRVLPRTPAASTLPAARAEGDRTLLRVSTEPTPGPPAQTPAPPPPSPAPTGVSCRPKTVINTVPQVHSEKTMYLKSSDNRLLMFLFLLFFVLCLCLVSYNCYKGYLPSQCLKFRSAVLLGKKQPTADFSEFEQSVKETLVEQGSFSQQNGGQPRPALDTGYETEQDTMASRVPTDREDSQRLDDLPARDRPFDVKCELKYADSDADVDAD</sequence>
<keyword evidence="22" id="KW-1185">Reference proteome</keyword>
<dbReference type="InterPro" id="IPR003599">
    <property type="entry name" value="Ig_sub"/>
</dbReference>
<dbReference type="FunFam" id="2.60.40.10:FF:000647">
    <property type="entry name" value="Semaphorin-4D"/>
    <property type="match status" value="1"/>
</dbReference>
<accession>A0A2Y9HE47</accession>
<feature type="region of interest" description="Disordered" evidence="18">
    <location>
        <begin position="858"/>
        <end position="885"/>
    </location>
</feature>
<feature type="region of interest" description="Disordered" evidence="18">
    <location>
        <begin position="974"/>
        <end position="1020"/>
    </location>
</feature>
<dbReference type="AlphaFoldDB" id="A0A2Y9HE47"/>
<keyword evidence="4" id="KW-1003">Cell membrane</keyword>
<dbReference type="Proteomes" id="UP000248481">
    <property type="component" value="Chromosome 13"/>
</dbReference>
<dbReference type="GeneID" id="110584345"/>
<dbReference type="FunFam" id="3.30.1680.10:FF:000013">
    <property type="entry name" value="Semaphorin 4D"/>
    <property type="match status" value="1"/>
</dbReference>
<dbReference type="SUPFAM" id="SSF48726">
    <property type="entry name" value="Immunoglobulin"/>
    <property type="match status" value="1"/>
</dbReference>
<evidence type="ECO:0000256" key="8">
    <source>
        <dbReference type="ARBA" id="ARBA00022782"/>
    </source>
</evidence>
<feature type="region of interest" description="Disordered" evidence="18">
    <location>
        <begin position="1"/>
        <end position="91"/>
    </location>
</feature>
<feature type="transmembrane region" description="Helical" evidence="19">
    <location>
        <begin position="195"/>
        <end position="213"/>
    </location>
</feature>
<dbReference type="GO" id="GO:0043931">
    <property type="term" value="P:ossification involved in bone maturation"/>
    <property type="evidence" value="ECO:0007669"/>
    <property type="project" value="TreeGrafter"/>
</dbReference>
<dbReference type="FunFam" id="2.130.10.10:FF:000120">
    <property type="entry name" value="Semaphorin 4D"/>
    <property type="match status" value="1"/>
</dbReference>
<dbReference type="GO" id="GO:0045499">
    <property type="term" value="F:chemorepellent activity"/>
    <property type="evidence" value="ECO:0007669"/>
    <property type="project" value="TreeGrafter"/>
</dbReference>
<dbReference type="SMART" id="SM00423">
    <property type="entry name" value="PSI"/>
    <property type="match status" value="1"/>
</dbReference>
<dbReference type="SMART" id="SM00409">
    <property type="entry name" value="IG"/>
    <property type="match status" value="1"/>
</dbReference>
<dbReference type="InterPro" id="IPR001627">
    <property type="entry name" value="Semap_dom"/>
</dbReference>
<comment type="subcellular location">
    <subcellularLocation>
        <location evidence="1">Cell membrane</location>
        <topology evidence="1">Single-pass type I membrane protein</topology>
    </subcellularLocation>
</comment>
<dbReference type="InterPro" id="IPR016201">
    <property type="entry name" value="PSI"/>
</dbReference>
<dbReference type="PROSITE" id="PS51004">
    <property type="entry name" value="SEMA"/>
    <property type="match status" value="1"/>
</dbReference>
<evidence type="ECO:0000256" key="18">
    <source>
        <dbReference type="SAM" id="MobiDB-lite"/>
    </source>
</evidence>
<comment type="similarity">
    <text evidence="2">Belongs to the semaphorin family.</text>
</comment>
<keyword evidence="5" id="KW-0597">Phosphoprotein</keyword>
<evidence type="ECO:0000256" key="1">
    <source>
        <dbReference type="ARBA" id="ARBA00004251"/>
    </source>
</evidence>
<organism evidence="22 23">
    <name type="scientific">Neomonachus schauinslandi</name>
    <name type="common">Hawaiian monk seal</name>
    <name type="synonym">Monachus schauinslandi</name>
    <dbReference type="NCBI Taxonomy" id="29088"/>
    <lineage>
        <taxon>Eukaryota</taxon>
        <taxon>Metazoa</taxon>
        <taxon>Chordata</taxon>
        <taxon>Craniata</taxon>
        <taxon>Vertebrata</taxon>
        <taxon>Euteleostomi</taxon>
        <taxon>Mammalia</taxon>
        <taxon>Eutheria</taxon>
        <taxon>Laurasiatheria</taxon>
        <taxon>Carnivora</taxon>
        <taxon>Caniformia</taxon>
        <taxon>Pinnipedia</taxon>
        <taxon>Phocidae</taxon>
        <taxon>Monachinae</taxon>
        <taxon>Monachini</taxon>
        <taxon>Neomonachus</taxon>
    </lineage>
</organism>
<dbReference type="CTD" id="10507"/>
<feature type="transmembrane region" description="Helical" evidence="19">
    <location>
        <begin position="913"/>
        <end position="934"/>
    </location>
</feature>
<dbReference type="SUPFAM" id="SSF101912">
    <property type="entry name" value="Sema domain"/>
    <property type="match status" value="1"/>
</dbReference>
<keyword evidence="10 19" id="KW-1133">Transmembrane helix</keyword>
<feature type="compositionally biased region" description="Basic and acidic residues" evidence="18">
    <location>
        <begin position="164"/>
        <end position="179"/>
    </location>
</feature>
<evidence type="ECO:0000256" key="3">
    <source>
        <dbReference type="ARBA" id="ARBA00022473"/>
    </source>
</evidence>
<evidence type="ECO:0000259" key="21">
    <source>
        <dbReference type="PROSITE" id="PS51004"/>
    </source>
</evidence>
<name>A0A2Y9HE47_NEOSC</name>
<dbReference type="KEGG" id="nsu:110584345"/>
<feature type="domain" description="Ig-like" evidence="20">
    <location>
        <begin position="742"/>
        <end position="827"/>
    </location>
</feature>
<keyword evidence="6 19" id="KW-0812">Transmembrane</keyword>
<keyword evidence="8" id="KW-0221">Differentiation</keyword>
<evidence type="ECO:0000256" key="14">
    <source>
        <dbReference type="ARBA" id="ARBA00023319"/>
    </source>
</evidence>
<evidence type="ECO:0000256" key="10">
    <source>
        <dbReference type="ARBA" id="ARBA00022989"/>
    </source>
</evidence>
<dbReference type="GO" id="GO:0030215">
    <property type="term" value="F:semaphorin receptor binding"/>
    <property type="evidence" value="ECO:0007669"/>
    <property type="project" value="InterPro"/>
</dbReference>
<evidence type="ECO:0000256" key="5">
    <source>
        <dbReference type="ARBA" id="ARBA00022553"/>
    </source>
</evidence>
<evidence type="ECO:0000313" key="22">
    <source>
        <dbReference type="Proteomes" id="UP000248481"/>
    </source>
</evidence>
<feature type="compositionally biased region" description="Polar residues" evidence="18">
    <location>
        <begin position="974"/>
        <end position="983"/>
    </location>
</feature>
<dbReference type="InterPro" id="IPR013783">
    <property type="entry name" value="Ig-like_fold"/>
</dbReference>
<dbReference type="RefSeq" id="XP_021550051.1">
    <property type="nucleotide sequence ID" value="XM_021694376.2"/>
</dbReference>
<dbReference type="GO" id="GO:0005886">
    <property type="term" value="C:plasma membrane"/>
    <property type="evidence" value="ECO:0007669"/>
    <property type="project" value="UniProtKB-SubCell"/>
</dbReference>
<evidence type="ECO:0000259" key="20">
    <source>
        <dbReference type="PROSITE" id="PS50835"/>
    </source>
</evidence>
<reference evidence="23" key="1">
    <citation type="submission" date="2025-08" db="UniProtKB">
        <authorList>
            <consortium name="RefSeq"/>
        </authorList>
    </citation>
    <scope>IDENTIFICATION</scope>
    <source>
        <tissue evidence="23">Blood</tissue>
    </source>
</reference>
<feature type="compositionally biased region" description="Pro residues" evidence="18">
    <location>
        <begin position="864"/>
        <end position="880"/>
    </location>
</feature>
<evidence type="ECO:0000256" key="7">
    <source>
        <dbReference type="ARBA" id="ARBA00022729"/>
    </source>
</evidence>
<dbReference type="InterPro" id="IPR002165">
    <property type="entry name" value="Plexin_repeat"/>
</dbReference>
<gene>
    <name evidence="23" type="primary">SEMA4D</name>
</gene>
<dbReference type="SMART" id="SM00408">
    <property type="entry name" value="IGc2"/>
    <property type="match status" value="1"/>
</dbReference>
<dbReference type="InterPro" id="IPR015943">
    <property type="entry name" value="WD40/YVTN_repeat-like_dom_sf"/>
</dbReference>
<dbReference type="PANTHER" id="PTHR11036">
    <property type="entry name" value="SEMAPHORIN"/>
    <property type="match status" value="1"/>
</dbReference>
<evidence type="ECO:0000256" key="6">
    <source>
        <dbReference type="ARBA" id="ARBA00022692"/>
    </source>
</evidence>
<feature type="domain" description="Sema" evidence="21">
    <location>
        <begin position="207"/>
        <end position="688"/>
    </location>
</feature>
<dbReference type="GO" id="GO:0001755">
    <property type="term" value="P:neural crest cell migration"/>
    <property type="evidence" value="ECO:0007669"/>
    <property type="project" value="TreeGrafter"/>
</dbReference>
<dbReference type="PROSITE" id="PS50835">
    <property type="entry name" value="IG_LIKE"/>
    <property type="match status" value="1"/>
</dbReference>
<evidence type="ECO:0000256" key="2">
    <source>
        <dbReference type="ARBA" id="ARBA00009492"/>
    </source>
</evidence>
<evidence type="ECO:0000313" key="23">
    <source>
        <dbReference type="RefSeq" id="XP_021550051.1"/>
    </source>
</evidence>
<keyword evidence="13" id="KW-0325">Glycoprotein</keyword>
<evidence type="ECO:0000256" key="16">
    <source>
        <dbReference type="ARBA" id="ARBA00074138"/>
    </source>
</evidence>
<comment type="function">
    <text evidence="15">Cell surface receptor for PLXNB1 and PLXNB2 that plays an important role in cell-cell signaling. Regulates GABAergic synapse development. Promotes the development of inhibitory synapses in a PLXNB1-dependent manner. Modulates the complexity and arborization of developing neurites in hippocampal neurons by activating PLXNB1 and interaction with PLXNB1 mediates activation of RHOA. Promotes the migration of cerebellar granule cells. Plays a role in the immune system; induces B-cells to aggregate and improves their viability (in vitro). Induces endothelial cell migration through the activation of PTK2B/PYK2, SRC, and the phosphatidylinositol 3-kinase-AKT pathway.</text>
</comment>
<dbReference type="GO" id="GO:1902533">
    <property type="term" value="P:positive regulation of intracellular signal transduction"/>
    <property type="evidence" value="ECO:0007669"/>
    <property type="project" value="UniProtKB-ARBA"/>
</dbReference>
<dbReference type="SMART" id="SM00630">
    <property type="entry name" value="Sema"/>
    <property type="match status" value="1"/>
</dbReference>
<dbReference type="PANTHER" id="PTHR11036:SF18">
    <property type="entry name" value="SEMAPHORIN-4D"/>
    <property type="match status" value="1"/>
</dbReference>
<dbReference type="GO" id="GO:0071526">
    <property type="term" value="P:semaphorin-plexin signaling pathway"/>
    <property type="evidence" value="ECO:0007669"/>
    <property type="project" value="TreeGrafter"/>
</dbReference>
<evidence type="ECO:0000256" key="17">
    <source>
        <dbReference type="PROSITE-ProRule" id="PRU00352"/>
    </source>
</evidence>
<dbReference type="Gene3D" id="2.60.40.10">
    <property type="entry name" value="Immunoglobulins"/>
    <property type="match status" value="1"/>
</dbReference>
<dbReference type="InterPro" id="IPR013151">
    <property type="entry name" value="Immunoglobulin_dom"/>
</dbReference>
<dbReference type="STRING" id="29088.A0A2Y9HE47"/>
<dbReference type="InterPro" id="IPR036352">
    <property type="entry name" value="Semap_dom_sf"/>
</dbReference>
<evidence type="ECO:0000256" key="15">
    <source>
        <dbReference type="ARBA" id="ARBA00058816"/>
    </source>
</evidence>
<keyword evidence="3" id="KW-0217">Developmental protein</keyword>
<evidence type="ECO:0000256" key="12">
    <source>
        <dbReference type="ARBA" id="ARBA00023157"/>
    </source>
</evidence>
<keyword evidence="12" id="KW-1015">Disulfide bond</keyword>
<dbReference type="GO" id="GO:0030335">
    <property type="term" value="P:positive regulation of cell migration"/>
    <property type="evidence" value="ECO:0007669"/>
    <property type="project" value="UniProtKB-ARBA"/>
</dbReference>
<evidence type="ECO:0000256" key="11">
    <source>
        <dbReference type="ARBA" id="ARBA00023136"/>
    </source>
</evidence>
<evidence type="ECO:0000256" key="19">
    <source>
        <dbReference type="SAM" id="Phobius"/>
    </source>
</evidence>
<proteinExistence type="inferred from homology"/>
<dbReference type="Pfam" id="PF00047">
    <property type="entry name" value="ig"/>
    <property type="match status" value="1"/>
</dbReference>
<dbReference type="GO" id="GO:0005615">
    <property type="term" value="C:extracellular space"/>
    <property type="evidence" value="ECO:0007669"/>
    <property type="project" value="TreeGrafter"/>
</dbReference>
<dbReference type="SUPFAM" id="SSF103575">
    <property type="entry name" value="Plexin repeat"/>
    <property type="match status" value="1"/>
</dbReference>
<dbReference type="InterPro" id="IPR003598">
    <property type="entry name" value="Ig_sub2"/>
</dbReference>
<evidence type="ECO:0000256" key="13">
    <source>
        <dbReference type="ARBA" id="ARBA00023180"/>
    </source>
</evidence>
<dbReference type="InParanoid" id="A0A2Y9HE47"/>